<evidence type="ECO:0000259" key="11">
    <source>
        <dbReference type="PROSITE" id="PS50221"/>
    </source>
</evidence>
<dbReference type="Gene3D" id="3.10.100.10">
    <property type="entry name" value="Mannose-Binding Protein A, subunit A"/>
    <property type="match status" value="2"/>
</dbReference>
<gene>
    <name evidence="13" type="ORF">PMEA_00031969</name>
</gene>
<dbReference type="Proteomes" id="UP001159428">
    <property type="component" value="Unassembled WGS sequence"/>
</dbReference>
<dbReference type="InterPro" id="IPR000832">
    <property type="entry name" value="GPCR_2_secretin-like"/>
</dbReference>
<feature type="domain" description="GAIN-B" evidence="11">
    <location>
        <begin position="467"/>
        <end position="622"/>
    </location>
</feature>
<dbReference type="Gene3D" id="2.60.220.50">
    <property type="match status" value="1"/>
</dbReference>
<evidence type="ECO:0000256" key="8">
    <source>
        <dbReference type="ARBA" id="ARBA00023180"/>
    </source>
</evidence>
<keyword evidence="7" id="KW-1015">Disulfide bond</keyword>
<evidence type="ECO:0000313" key="13">
    <source>
        <dbReference type="EMBL" id="CAH3159270.1"/>
    </source>
</evidence>
<dbReference type="Pfam" id="PF00002">
    <property type="entry name" value="7tm_2"/>
    <property type="match status" value="1"/>
</dbReference>
<evidence type="ECO:0000256" key="7">
    <source>
        <dbReference type="ARBA" id="ARBA00023157"/>
    </source>
</evidence>
<dbReference type="Gene3D" id="1.20.1070.10">
    <property type="entry name" value="Rhodopsin 7-helix transmembrane proteins"/>
    <property type="match status" value="1"/>
</dbReference>
<dbReference type="InterPro" id="IPR017981">
    <property type="entry name" value="GPCR_2-like_7TM"/>
</dbReference>
<evidence type="ECO:0008006" key="15">
    <source>
        <dbReference type="Google" id="ProtNLM"/>
    </source>
</evidence>
<dbReference type="InterPro" id="IPR057244">
    <property type="entry name" value="GAIN_B"/>
</dbReference>
<protein>
    <recommendedName>
        <fullName evidence="15">G-protein coupled receptor</fullName>
    </recommendedName>
</protein>
<dbReference type="PROSITE" id="PS50221">
    <property type="entry name" value="GAIN_B"/>
    <property type="match status" value="1"/>
</dbReference>
<name>A0AAU9XXV1_9CNID</name>
<dbReference type="Pfam" id="PF00059">
    <property type="entry name" value="Lectin_C"/>
    <property type="match status" value="2"/>
</dbReference>
<dbReference type="Pfam" id="PF01825">
    <property type="entry name" value="GPS"/>
    <property type="match status" value="1"/>
</dbReference>
<dbReference type="EMBL" id="CALNXJ010000071">
    <property type="protein sequence ID" value="CAH3159270.1"/>
    <property type="molecule type" value="Genomic_DNA"/>
</dbReference>
<keyword evidence="5 9" id="KW-1133">Transmembrane helix</keyword>
<feature type="transmembrane region" description="Helical" evidence="9">
    <location>
        <begin position="778"/>
        <end position="802"/>
    </location>
</feature>
<dbReference type="PROSITE" id="PS50041">
    <property type="entry name" value="C_TYPE_LECTIN_2"/>
    <property type="match status" value="1"/>
</dbReference>
<dbReference type="PANTHER" id="PTHR12011">
    <property type="entry name" value="ADHESION G-PROTEIN COUPLED RECEPTOR"/>
    <property type="match status" value="1"/>
</dbReference>
<evidence type="ECO:0000256" key="1">
    <source>
        <dbReference type="ARBA" id="ARBA00004141"/>
    </source>
</evidence>
<keyword evidence="8" id="KW-0325">Glycoprotein</keyword>
<organism evidence="13 14">
    <name type="scientific">Pocillopora meandrina</name>
    <dbReference type="NCBI Taxonomy" id="46732"/>
    <lineage>
        <taxon>Eukaryota</taxon>
        <taxon>Metazoa</taxon>
        <taxon>Cnidaria</taxon>
        <taxon>Anthozoa</taxon>
        <taxon>Hexacorallia</taxon>
        <taxon>Scleractinia</taxon>
        <taxon>Astrocoeniina</taxon>
        <taxon>Pocilloporidae</taxon>
        <taxon>Pocillopora</taxon>
    </lineage>
</organism>
<keyword evidence="6 9" id="KW-0472">Membrane</keyword>
<proteinExistence type="inferred from homology"/>
<dbReference type="SUPFAM" id="SSF81321">
    <property type="entry name" value="Family A G protein-coupled receptor-like"/>
    <property type="match status" value="1"/>
</dbReference>
<feature type="transmembrane region" description="Helical" evidence="9">
    <location>
        <begin position="823"/>
        <end position="844"/>
    </location>
</feature>
<feature type="transmembrane region" description="Helical" evidence="9">
    <location>
        <begin position="634"/>
        <end position="657"/>
    </location>
</feature>
<evidence type="ECO:0000259" key="10">
    <source>
        <dbReference type="PROSITE" id="PS50041"/>
    </source>
</evidence>
<evidence type="ECO:0000256" key="3">
    <source>
        <dbReference type="ARBA" id="ARBA00022692"/>
    </source>
</evidence>
<evidence type="ECO:0000256" key="2">
    <source>
        <dbReference type="ARBA" id="ARBA00007343"/>
    </source>
</evidence>
<feature type="domain" description="G-protein coupled receptors family 2 profile 2" evidence="12">
    <location>
        <begin position="632"/>
        <end position="874"/>
    </location>
</feature>
<dbReference type="SMART" id="SM00303">
    <property type="entry name" value="GPS"/>
    <property type="match status" value="1"/>
</dbReference>
<dbReference type="SMART" id="SM00034">
    <property type="entry name" value="CLECT"/>
    <property type="match status" value="2"/>
</dbReference>
<dbReference type="InterPro" id="IPR001304">
    <property type="entry name" value="C-type_lectin-like"/>
</dbReference>
<comment type="subcellular location">
    <subcellularLocation>
        <location evidence="1">Membrane</location>
        <topology evidence="1">Multi-pass membrane protein</topology>
    </subcellularLocation>
</comment>
<dbReference type="GO" id="GO:0004930">
    <property type="term" value="F:G protein-coupled receptor activity"/>
    <property type="evidence" value="ECO:0007669"/>
    <property type="project" value="InterPro"/>
</dbReference>
<comment type="caution">
    <text evidence="13">The sequence shown here is derived from an EMBL/GenBank/DDBJ whole genome shotgun (WGS) entry which is preliminary data.</text>
</comment>
<feature type="transmembrane region" description="Helical" evidence="9">
    <location>
        <begin position="669"/>
        <end position="689"/>
    </location>
</feature>
<evidence type="ECO:0000259" key="12">
    <source>
        <dbReference type="PROSITE" id="PS50261"/>
    </source>
</evidence>
<dbReference type="InterPro" id="IPR046338">
    <property type="entry name" value="GAIN_dom_sf"/>
</dbReference>
<dbReference type="InterPro" id="IPR016186">
    <property type="entry name" value="C-type_lectin-like/link_sf"/>
</dbReference>
<feature type="non-terminal residue" evidence="13">
    <location>
        <position position="1"/>
    </location>
</feature>
<dbReference type="PANTHER" id="PTHR12011:SF347">
    <property type="entry name" value="FI21270P1-RELATED"/>
    <property type="match status" value="1"/>
</dbReference>
<dbReference type="CDD" id="cd00037">
    <property type="entry name" value="CLECT"/>
    <property type="match status" value="2"/>
</dbReference>
<dbReference type="GO" id="GO:0007166">
    <property type="term" value="P:cell surface receptor signaling pathway"/>
    <property type="evidence" value="ECO:0007669"/>
    <property type="project" value="InterPro"/>
</dbReference>
<feature type="transmembrane region" description="Helical" evidence="9">
    <location>
        <begin position="701"/>
        <end position="724"/>
    </location>
</feature>
<evidence type="ECO:0000256" key="4">
    <source>
        <dbReference type="ARBA" id="ARBA00022729"/>
    </source>
</evidence>
<keyword evidence="3 9" id="KW-0812">Transmembrane</keyword>
<feature type="transmembrane region" description="Helical" evidence="9">
    <location>
        <begin position="736"/>
        <end position="758"/>
    </location>
</feature>
<dbReference type="GO" id="GO:0005886">
    <property type="term" value="C:plasma membrane"/>
    <property type="evidence" value="ECO:0007669"/>
    <property type="project" value="TreeGrafter"/>
</dbReference>
<feature type="domain" description="C-type lectin" evidence="10">
    <location>
        <begin position="7"/>
        <end position="116"/>
    </location>
</feature>
<dbReference type="PROSITE" id="PS00650">
    <property type="entry name" value="G_PROTEIN_RECEP_F2_2"/>
    <property type="match status" value="1"/>
</dbReference>
<keyword evidence="14" id="KW-1185">Reference proteome</keyword>
<evidence type="ECO:0000256" key="6">
    <source>
        <dbReference type="ARBA" id="ARBA00023136"/>
    </source>
</evidence>
<dbReference type="PRINTS" id="PR00249">
    <property type="entry name" value="GPCRSECRETIN"/>
</dbReference>
<dbReference type="InterPro" id="IPR000203">
    <property type="entry name" value="GPS"/>
</dbReference>
<dbReference type="InterPro" id="IPR017983">
    <property type="entry name" value="GPCR_2_secretin-like_CS"/>
</dbReference>
<feature type="transmembrane region" description="Helical" evidence="9">
    <location>
        <begin position="850"/>
        <end position="872"/>
    </location>
</feature>
<dbReference type="PROSITE" id="PS50261">
    <property type="entry name" value="G_PROTEIN_RECEP_F2_4"/>
    <property type="match status" value="1"/>
</dbReference>
<keyword evidence="4" id="KW-0732">Signal</keyword>
<comment type="similarity">
    <text evidence="2">Belongs to the G-protein coupled receptor 2 family. Adhesion G-protein coupled receptor (ADGR) subfamily.</text>
</comment>
<reference evidence="13 14" key="1">
    <citation type="submission" date="2022-05" db="EMBL/GenBank/DDBJ databases">
        <authorList>
            <consortium name="Genoscope - CEA"/>
            <person name="William W."/>
        </authorList>
    </citation>
    <scope>NUCLEOTIDE SEQUENCE [LARGE SCALE GENOMIC DNA]</scope>
</reference>
<dbReference type="AlphaFoldDB" id="A0AAU9XXV1"/>
<evidence type="ECO:0000313" key="14">
    <source>
        <dbReference type="Proteomes" id="UP001159428"/>
    </source>
</evidence>
<dbReference type="SUPFAM" id="SSF56436">
    <property type="entry name" value="C-type lectin-like"/>
    <property type="match status" value="2"/>
</dbReference>
<evidence type="ECO:0000256" key="5">
    <source>
        <dbReference type="ARBA" id="ARBA00022989"/>
    </source>
</evidence>
<dbReference type="FunFam" id="1.20.1070.10:FF:000058">
    <property type="entry name" value="Adhesion G protein-coupled receptor F5"/>
    <property type="match status" value="1"/>
</dbReference>
<dbReference type="InterPro" id="IPR016187">
    <property type="entry name" value="CTDL_fold"/>
</dbReference>
<accession>A0AAU9XXV1</accession>
<evidence type="ECO:0000256" key="9">
    <source>
        <dbReference type="SAM" id="Phobius"/>
    </source>
</evidence>
<sequence length="922" mass="104659">ECQETCFNNSWYTFSKWGRTWWWNREACKYLGGYLVSIETEEEWQFINHEIQNRSSWNTSAWHIGLRKMTKNWTWESGAQLNIWKWRDSITKNIRRPAEISKNGSLFNSIFWNDSNAFICEMPEECPNTSFQNSWYIFTKKGGKWNKGREICQCQGGDLVSIETEEEWNIINNEIQNRSTMSNCTLHNSTYHHCDAWYIGLQKNGENSTWVNGKLLDTSKLARKPKFSGVAAYISKRYINGGQDICDVLDCKNMAYICEIPKESPSHSLSQLPSQLLSHSPSQLHWDLHSTPHSQSPLSQLPLQMVSHLPSLSPSHLTFQLTSQSSFQSSSQLLSQLQSLLPSPSLWPPLFLSPSQSQSQLPSFQLPFYLLSSAPLPSQSLMPLTSSSPLQSKMIQKLEAIVVLEVFITIIKSISKAREHASVTEEIETRRESTFKVAVAFEEFALNYSKLHLIGTRSPQVIDSHKMVLGIHKAYHQNASDFYLEDQELQASINVLSANFPKSVSLVVGIVYKDLHEVLDTDQLVRNEAGKATRYLNSRIMAVAMDPKPEKLEANIILKFRNLKVNERKKTCVFWRGFNKSSEGFSGRGCYVVASQSNSEETVCSCNHLTHFAVLLDYNGSSGLTGEDETILEIITYVGLSLSIIGIILTVILYSFLTDVHQPLSQIRLSLSVALGAGQFIFLVGINTTENKAFCITAAAFMQYFLMASFCWMLVEGFYLYLFVVKVYNITEKMHMYHVMSWGLPIVTVGISLCIAAGKDGIESFTSAKYCWLSYTNNLIWIFAAFMAFVEVLNILILVRVIKEMTTLVQPMGEDTHIKQIRLGFKTCAVMIPLMGITWLFGLLSPWHKAFAYIFTIFNSTQGLLIFFFHCVRNSQIKERLKRRMNAIFPSSEVGNSARKSSRVNASNAGKIRAVEMQSFDA</sequence>